<dbReference type="eggNOG" id="ENOG502RZKE">
    <property type="taxonomic scope" value="Eukaryota"/>
</dbReference>
<dbReference type="OMA" id="FCGDAVV"/>
<dbReference type="GO" id="GO:0000166">
    <property type="term" value="F:nucleotide binding"/>
    <property type="evidence" value="ECO:0007669"/>
    <property type="project" value="InterPro"/>
</dbReference>
<dbReference type="EMBL" id="AYCK01012550">
    <property type="status" value="NOT_ANNOTATED_CDS"/>
    <property type="molecule type" value="Genomic_DNA"/>
</dbReference>
<dbReference type="PANTHER" id="PTHR31367:SF3">
    <property type="entry name" value="CYTOSOLIC 5'-NUCLEOTIDASE 1A"/>
    <property type="match status" value="1"/>
</dbReference>
<dbReference type="InterPro" id="IPR010394">
    <property type="entry name" value="5-nucleotidase"/>
</dbReference>
<dbReference type="GO" id="GO:0000287">
    <property type="term" value="F:magnesium ion binding"/>
    <property type="evidence" value="ECO:0007669"/>
    <property type="project" value="InterPro"/>
</dbReference>
<dbReference type="AlphaFoldDB" id="A0A087Y4K9"/>
<dbReference type="GO" id="GO:0046085">
    <property type="term" value="P:adenosine metabolic process"/>
    <property type="evidence" value="ECO:0007669"/>
    <property type="project" value="TreeGrafter"/>
</dbReference>
<reference evidence="1" key="2">
    <citation type="submission" date="2025-08" db="UniProtKB">
        <authorList>
            <consortium name="Ensembl"/>
        </authorList>
    </citation>
    <scope>IDENTIFICATION</scope>
</reference>
<keyword evidence="2" id="KW-1185">Reference proteome</keyword>
<dbReference type="Proteomes" id="UP000028760">
    <property type="component" value="Unassembled WGS sequence"/>
</dbReference>
<evidence type="ECO:0000313" key="2">
    <source>
        <dbReference type="Proteomes" id="UP000028760"/>
    </source>
</evidence>
<dbReference type="GO" id="GO:0005829">
    <property type="term" value="C:cytosol"/>
    <property type="evidence" value="ECO:0007669"/>
    <property type="project" value="TreeGrafter"/>
</dbReference>
<proteinExistence type="predicted"/>
<reference evidence="2" key="1">
    <citation type="submission" date="2013-10" db="EMBL/GenBank/DDBJ databases">
        <authorList>
            <person name="Schartl M."/>
            <person name="Warren W."/>
        </authorList>
    </citation>
    <scope>NUCLEOTIDE SEQUENCE [LARGE SCALE GENOMIC DNA]</scope>
    <source>
        <strain evidence="2">female</strain>
    </source>
</reference>
<dbReference type="GO" id="GO:0008253">
    <property type="term" value="F:5'-nucleotidase activity"/>
    <property type="evidence" value="ECO:0007669"/>
    <property type="project" value="InterPro"/>
</dbReference>
<dbReference type="Pfam" id="PF06189">
    <property type="entry name" value="5-nucleotidase"/>
    <property type="match status" value="2"/>
</dbReference>
<dbReference type="PANTHER" id="PTHR31367">
    <property type="entry name" value="CYTOSOLIC 5'-NUCLEOTIDASE 1 FAMILY MEMBER"/>
    <property type="match status" value="1"/>
</dbReference>
<organism evidence="1 2">
    <name type="scientific">Poecilia formosa</name>
    <name type="common">Amazon molly</name>
    <name type="synonym">Limia formosa</name>
    <dbReference type="NCBI Taxonomy" id="48698"/>
    <lineage>
        <taxon>Eukaryota</taxon>
        <taxon>Metazoa</taxon>
        <taxon>Chordata</taxon>
        <taxon>Craniata</taxon>
        <taxon>Vertebrata</taxon>
        <taxon>Euteleostomi</taxon>
        <taxon>Actinopterygii</taxon>
        <taxon>Neopterygii</taxon>
        <taxon>Teleostei</taxon>
        <taxon>Neoteleostei</taxon>
        <taxon>Acanthomorphata</taxon>
        <taxon>Ovalentaria</taxon>
        <taxon>Atherinomorphae</taxon>
        <taxon>Cyprinodontiformes</taxon>
        <taxon>Poeciliidae</taxon>
        <taxon>Poeciliinae</taxon>
        <taxon>Poecilia</taxon>
    </lineage>
</organism>
<sequence>VRMVSTVTNTDVKQKDVDQAVVVAVTFAAVFEPETEDGSSIYRFGVALPLVQVLQRVNERLLEKNPAEHQLFDVILITTESWQQQQNSSIINSTRHHGLEVGRFCFSTEEDYIESLMQNNVQLFLTTDGNEALQATQQGVPSALLDTNWVSCPSEQLRVLFCEKAIIQLNMGSTEASKKSAQNFLAHLGQMKQKFGVFDSPLCFTLVTSHGGKDNCCCALKSLRSLGVSVDEAYCLGGAPHGPILSLLRPHFLLSDGFSLLEG</sequence>
<evidence type="ECO:0000313" key="1">
    <source>
        <dbReference type="Ensembl" id="ENSPFOP00000012962.2"/>
    </source>
</evidence>
<protein>
    <submittedName>
        <fullName evidence="1">Uncharacterized protein</fullName>
    </submittedName>
</protein>
<dbReference type="STRING" id="48698.ENSPFOP00000012962"/>
<dbReference type="GO" id="GO:0009117">
    <property type="term" value="P:nucleotide metabolic process"/>
    <property type="evidence" value="ECO:0007669"/>
    <property type="project" value="InterPro"/>
</dbReference>
<dbReference type="Ensembl" id="ENSPFOT00000012980.2">
    <property type="protein sequence ID" value="ENSPFOP00000012962.2"/>
    <property type="gene ID" value="ENSPFOG00000012969.2"/>
</dbReference>
<reference evidence="1" key="3">
    <citation type="submission" date="2025-09" db="UniProtKB">
        <authorList>
            <consortium name="Ensembl"/>
        </authorList>
    </citation>
    <scope>IDENTIFICATION</scope>
</reference>
<dbReference type="GeneTree" id="ENSGT00390000017767"/>
<accession>A0A087Y4K9</accession>
<name>A0A087Y4K9_POEFO</name>